<keyword evidence="1" id="KW-0677">Repeat</keyword>
<reference evidence="3 4" key="1">
    <citation type="submission" date="2024-02" db="EMBL/GenBank/DDBJ databases">
        <authorList>
            <person name="Chen Y."/>
            <person name="Shah S."/>
            <person name="Dougan E. K."/>
            <person name="Thang M."/>
            <person name="Chan C."/>
        </authorList>
    </citation>
    <scope>NUCLEOTIDE SEQUENCE [LARGE SCALE GENOMIC DNA]</scope>
</reference>
<protein>
    <submittedName>
        <fullName evidence="3">Chloroplastic</fullName>
    </submittedName>
</protein>
<dbReference type="PANTHER" id="PTHR47447">
    <property type="entry name" value="OS03G0856100 PROTEIN"/>
    <property type="match status" value="1"/>
</dbReference>
<dbReference type="Pfam" id="PF13041">
    <property type="entry name" value="PPR_2"/>
    <property type="match status" value="2"/>
</dbReference>
<feature type="repeat" description="PPR" evidence="2">
    <location>
        <begin position="1"/>
        <end position="33"/>
    </location>
</feature>
<organism evidence="3 4">
    <name type="scientific">Durusdinium trenchii</name>
    <dbReference type="NCBI Taxonomy" id="1381693"/>
    <lineage>
        <taxon>Eukaryota</taxon>
        <taxon>Sar</taxon>
        <taxon>Alveolata</taxon>
        <taxon>Dinophyceae</taxon>
        <taxon>Suessiales</taxon>
        <taxon>Symbiodiniaceae</taxon>
        <taxon>Durusdinium</taxon>
    </lineage>
</organism>
<evidence type="ECO:0000256" key="2">
    <source>
        <dbReference type="PROSITE-ProRule" id="PRU00708"/>
    </source>
</evidence>
<evidence type="ECO:0000256" key="1">
    <source>
        <dbReference type="ARBA" id="ARBA00022737"/>
    </source>
</evidence>
<sequence length="169" mass="18413">MTYSSMISGYAKVRGCDRAEELWRSMRESRVRPNVVTYNALLDARVNDQLAQAEELLGEMKQEEVSPTVVTYNALLKGLAKASLPSAARQLLQELPSRRLEPTAISFNTCLDACGQAGDVKAAREVLQASGGAAQRISHAEVIQVSSQVAHWSFPTDQGAYWAVAQVST</sequence>
<dbReference type="PROSITE" id="PS51375">
    <property type="entry name" value="PPR"/>
    <property type="match status" value="2"/>
</dbReference>
<accession>A0ABP0N042</accession>
<dbReference type="Proteomes" id="UP001642464">
    <property type="component" value="Unassembled WGS sequence"/>
</dbReference>
<evidence type="ECO:0000313" key="4">
    <source>
        <dbReference type="Proteomes" id="UP001642464"/>
    </source>
</evidence>
<dbReference type="Gene3D" id="1.25.40.10">
    <property type="entry name" value="Tetratricopeptide repeat domain"/>
    <property type="match status" value="1"/>
</dbReference>
<dbReference type="NCBIfam" id="TIGR00756">
    <property type="entry name" value="PPR"/>
    <property type="match status" value="3"/>
</dbReference>
<dbReference type="InterPro" id="IPR002885">
    <property type="entry name" value="PPR_rpt"/>
</dbReference>
<evidence type="ECO:0000313" key="3">
    <source>
        <dbReference type="EMBL" id="CAK9056984.1"/>
    </source>
</evidence>
<feature type="repeat" description="PPR" evidence="2">
    <location>
        <begin position="68"/>
        <end position="102"/>
    </location>
</feature>
<proteinExistence type="predicted"/>
<comment type="caution">
    <text evidence="3">The sequence shown here is derived from an EMBL/GenBank/DDBJ whole genome shotgun (WGS) entry which is preliminary data.</text>
</comment>
<dbReference type="PANTHER" id="PTHR47447:SF17">
    <property type="entry name" value="OS12G0638900 PROTEIN"/>
    <property type="match status" value="1"/>
</dbReference>
<dbReference type="EMBL" id="CAXAMM010025447">
    <property type="protein sequence ID" value="CAK9056984.1"/>
    <property type="molecule type" value="Genomic_DNA"/>
</dbReference>
<name>A0ABP0N042_9DINO</name>
<keyword evidence="4" id="KW-1185">Reference proteome</keyword>
<dbReference type="InterPro" id="IPR011990">
    <property type="entry name" value="TPR-like_helical_dom_sf"/>
</dbReference>
<gene>
    <name evidence="3" type="ORF">SCF082_LOCUS30643</name>
</gene>